<dbReference type="RefSeq" id="WP_185143166.1">
    <property type="nucleotide sequence ID" value="NZ_JACJVP010000023.1"/>
</dbReference>
<dbReference type="CDD" id="cd04194">
    <property type="entry name" value="GT8_A4GalT_like"/>
    <property type="match status" value="1"/>
</dbReference>
<evidence type="ECO:0000313" key="4">
    <source>
        <dbReference type="EMBL" id="MBB6671689.1"/>
    </source>
</evidence>
<dbReference type="GO" id="GO:0046872">
    <property type="term" value="F:metal ion binding"/>
    <property type="evidence" value="ECO:0007669"/>
    <property type="project" value="UniProtKB-KW"/>
</dbReference>
<dbReference type="Proteomes" id="UP000547209">
    <property type="component" value="Unassembled WGS sequence"/>
</dbReference>
<gene>
    <name evidence="4" type="ORF">H7C19_13445</name>
</gene>
<evidence type="ECO:0000256" key="1">
    <source>
        <dbReference type="ARBA" id="ARBA00022676"/>
    </source>
</evidence>
<dbReference type="InterPro" id="IPR029044">
    <property type="entry name" value="Nucleotide-diphossugar_trans"/>
</dbReference>
<dbReference type="PANTHER" id="PTHR13778">
    <property type="entry name" value="GLYCOSYLTRANSFERASE 8 DOMAIN-CONTAINING PROTEIN"/>
    <property type="match status" value="1"/>
</dbReference>
<dbReference type="Gene3D" id="3.90.550.10">
    <property type="entry name" value="Spore Coat Polysaccharide Biosynthesis Protein SpsA, Chain A"/>
    <property type="match status" value="1"/>
</dbReference>
<dbReference type="Pfam" id="PF01501">
    <property type="entry name" value="Glyco_transf_8"/>
    <property type="match status" value="1"/>
</dbReference>
<dbReference type="GO" id="GO:0016757">
    <property type="term" value="F:glycosyltransferase activity"/>
    <property type="evidence" value="ECO:0007669"/>
    <property type="project" value="UniProtKB-KW"/>
</dbReference>
<dbReference type="InterPro" id="IPR002495">
    <property type="entry name" value="Glyco_trans_8"/>
</dbReference>
<keyword evidence="2 4" id="KW-0808">Transferase</keyword>
<keyword evidence="1" id="KW-0328">Glycosyltransferase</keyword>
<reference evidence="4 5" key="1">
    <citation type="submission" date="2020-08" db="EMBL/GenBank/DDBJ databases">
        <title>Cohnella phylogeny.</title>
        <authorList>
            <person name="Dunlap C."/>
        </authorList>
    </citation>
    <scope>NUCLEOTIDE SEQUENCE [LARGE SCALE GENOMIC DNA]</scope>
    <source>
        <strain evidence="4 5">DSM 28246</strain>
    </source>
</reference>
<evidence type="ECO:0000256" key="2">
    <source>
        <dbReference type="ARBA" id="ARBA00022679"/>
    </source>
</evidence>
<sequence length="311" mass="36108">MIEIETISIVASTDNLYVQHLAVAFASLLVNLSQGFRARFFVIDGGIDEAERSRLEQTMHAFGAEVELIQVNQSAFSDLYIADGRHITQATYYRLAIPELFRDREIDRVIYLDCDLLVVDDISELWQTDMKDHPIAAVEDLGGHERLADLFMPANAKYFNSGVLLIQIREWNRLRITHDVLCFLRENRHRLIYHDQDGLNAVLHDRWLELHPRWNVQRNMFGKEASALSGRDRERVRLATRDPAVVHFTGTSKPWQFDNAHPRKRDYYRYLSMTEWRAFRPPVGPKLLLRRLIKGLLPEAVVAALSKLGFR</sequence>
<accession>A0A7X0RT33</accession>
<comment type="caution">
    <text evidence="4">The sequence shown here is derived from an EMBL/GenBank/DDBJ whole genome shotgun (WGS) entry which is preliminary data.</text>
</comment>
<dbReference type="EMBL" id="JACJVP010000023">
    <property type="protein sequence ID" value="MBB6671689.1"/>
    <property type="molecule type" value="Genomic_DNA"/>
</dbReference>
<evidence type="ECO:0000256" key="3">
    <source>
        <dbReference type="ARBA" id="ARBA00022723"/>
    </source>
</evidence>
<dbReference type="AlphaFoldDB" id="A0A7X0RT33"/>
<proteinExistence type="predicted"/>
<dbReference type="SUPFAM" id="SSF53448">
    <property type="entry name" value="Nucleotide-diphospho-sugar transferases"/>
    <property type="match status" value="1"/>
</dbReference>
<name>A0A7X0RT33_9BACL</name>
<organism evidence="4 5">
    <name type="scientific">Cohnella nanjingensis</name>
    <dbReference type="NCBI Taxonomy" id="1387779"/>
    <lineage>
        <taxon>Bacteria</taxon>
        <taxon>Bacillati</taxon>
        <taxon>Bacillota</taxon>
        <taxon>Bacilli</taxon>
        <taxon>Bacillales</taxon>
        <taxon>Paenibacillaceae</taxon>
        <taxon>Cohnella</taxon>
    </lineage>
</organism>
<dbReference type="PANTHER" id="PTHR13778:SF47">
    <property type="entry name" value="LIPOPOLYSACCHARIDE 1,3-GALACTOSYLTRANSFERASE"/>
    <property type="match status" value="1"/>
</dbReference>
<keyword evidence="3" id="KW-0479">Metal-binding</keyword>
<evidence type="ECO:0000313" key="5">
    <source>
        <dbReference type="Proteomes" id="UP000547209"/>
    </source>
</evidence>
<protein>
    <submittedName>
        <fullName evidence="4">Glycosyltransferase family 8 protein</fullName>
    </submittedName>
</protein>
<keyword evidence="5" id="KW-1185">Reference proteome</keyword>
<dbReference type="InterPro" id="IPR050748">
    <property type="entry name" value="Glycosyltrans_8_dom-fam"/>
</dbReference>